<dbReference type="OrthoDB" id="20872at2759"/>
<keyword evidence="2" id="KW-1185">Reference proteome</keyword>
<sequence>MSEDEPSHVKVFPIFHVVIVHPGKISNPSYITGYESTCTSIEDESQAGSEFKESTRTAAGHRFLNVNVEGKVHIGDSFSNEWNGKTGGRVSHIYDGVQIAKEGRAQMGNKFGGKDFWDK</sequence>
<dbReference type="HOGENOM" id="CLU_2061163_0_0_1"/>
<dbReference type="EMBL" id="BAUL01000032">
    <property type="protein sequence ID" value="GAD92621.1"/>
    <property type="molecule type" value="Genomic_DNA"/>
</dbReference>
<organism evidence="1 2">
    <name type="scientific">Byssochlamys spectabilis (strain No. 5 / NBRC 109023)</name>
    <name type="common">Paecilomyces variotii</name>
    <dbReference type="NCBI Taxonomy" id="1356009"/>
    <lineage>
        <taxon>Eukaryota</taxon>
        <taxon>Fungi</taxon>
        <taxon>Dikarya</taxon>
        <taxon>Ascomycota</taxon>
        <taxon>Pezizomycotina</taxon>
        <taxon>Eurotiomycetes</taxon>
        <taxon>Eurotiomycetidae</taxon>
        <taxon>Eurotiales</taxon>
        <taxon>Thermoascaceae</taxon>
        <taxon>Paecilomyces</taxon>
    </lineage>
</organism>
<evidence type="ECO:0000313" key="1">
    <source>
        <dbReference type="EMBL" id="GAD92621.1"/>
    </source>
</evidence>
<gene>
    <name evidence="1" type="ORF">PVAR5_1214</name>
</gene>
<dbReference type="Proteomes" id="UP000018001">
    <property type="component" value="Unassembled WGS sequence"/>
</dbReference>
<proteinExistence type="predicted"/>
<accession>V5FSG4</accession>
<dbReference type="InParanoid" id="V5FSG4"/>
<dbReference type="AlphaFoldDB" id="V5FSG4"/>
<protein>
    <submittedName>
        <fullName evidence="1">Small s protein</fullName>
    </submittedName>
</protein>
<evidence type="ECO:0000313" key="2">
    <source>
        <dbReference type="Proteomes" id="UP000018001"/>
    </source>
</evidence>
<comment type="caution">
    <text evidence="1">The sequence shown here is derived from an EMBL/GenBank/DDBJ whole genome shotgun (WGS) entry which is preliminary data.</text>
</comment>
<reference evidence="2" key="1">
    <citation type="journal article" date="2014" name="Genome Announc.">
        <title>Draft genome sequence of the formaldehyde-resistant fungus Byssochlamys spectabilis No. 5 (anamorph Paecilomyces variotii No. 5) (NBRC109023).</title>
        <authorList>
            <person name="Oka T."/>
            <person name="Ekino K."/>
            <person name="Fukuda K."/>
            <person name="Nomura Y."/>
        </authorList>
    </citation>
    <scope>NUCLEOTIDE SEQUENCE [LARGE SCALE GENOMIC DNA]</scope>
    <source>
        <strain evidence="2">No. 5 / NBRC 109023</strain>
    </source>
</reference>
<name>V5FSG4_BYSSN</name>